<protein>
    <submittedName>
        <fullName evidence="2">Uncharacterized protein</fullName>
    </submittedName>
</protein>
<dbReference type="EMBL" id="JACASE010000012">
    <property type="protein sequence ID" value="KAF6422761.1"/>
    <property type="molecule type" value="Genomic_DNA"/>
</dbReference>
<evidence type="ECO:0000313" key="3">
    <source>
        <dbReference type="Proteomes" id="UP000593571"/>
    </source>
</evidence>
<dbReference type="AlphaFoldDB" id="A0A7J8DI05"/>
<feature type="region of interest" description="Disordered" evidence="1">
    <location>
        <begin position="32"/>
        <end position="69"/>
    </location>
</feature>
<feature type="compositionally biased region" description="Low complexity" evidence="1">
    <location>
        <begin position="55"/>
        <end position="66"/>
    </location>
</feature>
<keyword evidence="3" id="KW-1185">Reference proteome</keyword>
<name>A0A7J8DI05_ROUAE</name>
<reference evidence="2 3" key="1">
    <citation type="journal article" date="2020" name="Nature">
        <title>Six reference-quality genomes reveal evolution of bat adaptations.</title>
        <authorList>
            <person name="Jebb D."/>
            <person name="Huang Z."/>
            <person name="Pippel M."/>
            <person name="Hughes G.M."/>
            <person name="Lavrichenko K."/>
            <person name="Devanna P."/>
            <person name="Winkler S."/>
            <person name="Jermiin L.S."/>
            <person name="Skirmuntt E.C."/>
            <person name="Katzourakis A."/>
            <person name="Burkitt-Gray L."/>
            <person name="Ray D.A."/>
            <person name="Sullivan K.A.M."/>
            <person name="Roscito J.G."/>
            <person name="Kirilenko B.M."/>
            <person name="Davalos L.M."/>
            <person name="Corthals A.P."/>
            <person name="Power M.L."/>
            <person name="Jones G."/>
            <person name="Ransome R.D."/>
            <person name="Dechmann D.K.N."/>
            <person name="Locatelli A.G."/>
            <person name="Puechmaille S.J."/>
            <person name="Fedrigo O."/>
            <person name="Jarvis E.D."/>
            <person name="Hiller M."/>
            <person name="Vernes S.C."/>
            <person name="Myers E.W."/>
            <person name="Teeling E.C."/>
        </authorList>
    </citation>
    <scope>NUCLEOTIDE SEQUENCE [LARGE SCALE GENOMIC DNA]</scope>
    <source>
        <strain evidence="2">MRouAeg1</strain>
        <tissue evidence="2">Muscle</tissue>
    </source>
</reference>
<organism evidence="2 3">
    <name type="scientific">Rousettus aegyptiacus</name>
    <name type="common">Egyptian fruit bat</name>
    <name type="synonym">Pteropus aegyptiacus</name>
    <dbReference type="NCBI Taxonomy" id="9407"/>
    <lineage>
        <taxon>Eukaryota</taxon>
        <taxon>Metazoa</taxon>
        <taxon>Chordata</taxon>
        <taxon>Craniata</taxon>
        <taxon>Vertebrata</taxon>
        <taxon>Euteleostomi</taxon>
        <taxon>Mammalia</taxon>
        <taxon>Eutheria</taxon>
        <taxon>Laurasiatheria</taxon>
        <taxon>Chiroptera</taxon>
        <taxon>Yinpterochiroptera</taxon>
        <taxon>Pteropodoidea</taxon>
        <taxon>Pteropodidae</taxon>
        <taxon>Rousettinae</taxon>
        <taxon>Rousettus</taxon>
    </lineage>
</organism>
<feature type="compositionally biased region" description="Polar residues" evidence="1">
    <location>
        <begin position="43"/>
        <end position="54"/>
    </location>
</feature>
<dbReference type="Proteomes" id="UP000593571">
    <property type="component" value="Unassembled WGS sequence"/>
</dbReference>
<accession>A0A7J8DI05</accession>
<comment type="caution">
    <text evidence="2">The sequence shown here is derived from an EMBL/GenBank/DDBJ whole genome shotgun (WGS) entry which is preliminary data.</text>
</comment>
<proteinExistence type="predicted"/>
<evidence type="ECO:0000256" key="1">
    <source>
        <dbReference type="SAM" id="MobiDB-lite"/>
    </source>
</evidence>
<evidence type="ECO:0000313" key="2">
    <source>
        <dbReference type="EMBL" id="KAF6422761.1"/>
    </source>
</evidence>
<gene>
    <name evidence="2" type="ORF">HJG63_008569</name>
</gene>
<sequence length="219" mass="23458">MEAVAMAAGCTEHSAGAGAGGGAWAPVLSQRSERRGPRVFRGSRSSPTCVSLNNTHTSTSTTTPSPFRWPGQSLKYPRGTIQSMQLPPSNLTRVWMEGAAEGQLPFRRTEVAAFGEPSRFLPSAESVSGLHTVGKLIFLSYCFHHFLPCSKALRALLLSPAEPHKLLSSILGAICALWCLRCCPPAQALGDFRILIPAYQLLPDAISLLNPTVPCSLLC</sequence>